<accession>A0A7S3GPA4</accession>
<dbReference type="AlphaFoldDB" id="A0A7S3GPA4"/>
<sequence length="370" mass="40578">MRDAVFEFLASWRSQDLATLRHLGEHPEVKRRSAAFLPRSVPLKDWIEHRIGGELEFRGNRGAEVIHLMGAAKDAVMVKYQQMQHGLPPMPPMGPPMGPPMMPPHMGVLPPPMGPPPGMMGAPAMGPHPKDAWFSSLPADELLPAELELRDAILHWLNNWQRPANRPAGSTAHLSDTGQDEKIKRARQDFLPPKIKLADWIERRIGGEVELRSVGNGQHEVFVRGAPPPETSSRGPRVSAVAAAARQENKAATAEEKDRFFESLPVDEFGPAEDAMREVLLNYLDRYSGNGAASLHEAAQEEEIARVRRDLLPKGCPVSLKDWIDRRIGGEIETRVEGDGSKGSGKVVFGQRGLLPPATGGAGGAKRRRA</sequence>
<name>A0A7S3GPA4_9STRA</name>
<proteinExistence type="predicted"/>
<gene>
    <name evidence="2" type="ORF">SELO1098_LOCUS1175</name>
</gene>
<dbReference type="EMBL" id="HBIC01002244">
    <property type="protein sequence ID" value="CAE0272350.1"/>
    <property type="molecule type" value="Transcribed_RNA"/>
</dbReference>
<organism evidence="2">
    <name type="scientific">Spumella elongata</name>
    <dbReference type="NCBI Taxonomy" id="89044"/>
    <lineage>
        <taxon>Eukaryota</taxon>
        <taxon>Sar</taxon>
        <taxon>Stramenopiles</taxon>
        <taxon>Ochrophyta</taxon>
        <taxon>Chrysophyceae</taxon>
        <taxon>Chromulinales</taxon>
        <taxon>Chromulinaceae</taxon>
        <taxon>Spumella</taxon>
    </lineage>
</organism>
<feature type="region of interest" description="Disordered" evidence="1">
    <location>
        <begin position="335"/>
        <end position="370"/>
    </location>
</feature>
<protein>
    <submittedName>
        <fullName evidence="2">Uncharacterized protein</fullName>
    </submittedName>
</protein>
<reference evidence="2" key="1">
    <citation type="submission" date="2021-01" db="EMBL/GenBank/DDBJ databases">
        <authorList>
            <person name="Corre E."/>
            <person name="Pelletier E."/>
            <person name="Niang G."/>
            <person name="Scheremetjew M."/>
            <person name="Finn R."/>
            <person name="Kale V."/>
            <person name="Holt S."/>
            <person name="Cochrane G."/>
            <person name="Meng A."/>
            <person name="Brown T."/>
            <person name="Cohen L."/>
        </authorList>
    </citation>
    <scope>NUCLEOTIDE SEQUENCE</scope>
    <source>
        <strain evidence="2">CCAP 955/1</strain>
    </source>
</reference>
<evidence type="ECO:0000313" key="2">
    <source>
        <dbReference type="EMBL" id="CAE0272350.1"/>
    </source>
</evidence>
<evidence type="ECO:0000256" key="1">
    <source>
        <dbReference type="SAM" id="MobiDB-lite"/>
    </source>
</evidence>
<feature type="region of interest" description="Disordered" evidence="1">
    <location>
        <begin position="164"/>
        <end position="184"/>
    </location>
</feature>